<name>A0A4R9AA81_9MICO</name>
<dbReference type="AlphaFoldDB" id="A0A4R9AA81"/>
<keyword evidence="2" id="KW-1133">Transmembrane helix</keyword>
<reference evidence="3 4" key="1">
    <citation type="submission" date="2019-03" db="EMBL/GenBank/DDBJ databases">
        <title>Genomics of glacier-inhabiting Cryobacterium strains.</title>
        <authorList>
            <person name="Liu Q."/>
            <person name="Xin Y.-H."/>
        </authorList>
    </citation>
    <scope>NUCLEOTIDE SEQUENCE [LARGE SCALE GENOMIC DNA]</scope>
    <source>
        <strain evidence="3 4">Hh14</strain>
    </source>
</reference>
<organism evidence="3 4">
    <name type="scientific">Cryobacterium frigoriphilum</name>
    <dbReference type="NCBI Taxonomy" id="1259150"/>
    <lineage>
        <taxon>Bacteria</taxon>
        <taxon>Bacillati</taxon>
        <taxon>Actinomycetota</taxon>
        <taxon>Actinomycetes</taxon>
        <taxon>Micrococcales</taxon>
        <taxon>Microbacteriaceae</taxon>
        <taxon>Cryobacterium</taxon>
    </lineage>
</organism>
<gene>
    <name evidence="3" type="ORF">E3T55_01585</name>
</gene>
<feature type="transmembrane region" description="Helical" evidence="2">
    <location>
        <begin position="57"/>
        <end position="79"/>
    </location>
</feature>
<keyword evidence="4" id="KW-1185">Reference proteome</keyword>
<accession>A0A4R9AA81</accession>
<protein>
    <submittedName>
        <fullName evidence="3">DUF4233 domain-containing protein</fullName>
    </submittedName>
</protein>
<keyword evidence="2" id="KW-0812">Transmembrane</keyword>
<evidence type="ECO:0000313" key="3">
    <source>
        <dbReference type="EMBL" id="TFD55142.1"/>
    </source>
</evidence>
<dbReference type="Pfam" id="PF14017">
    <property type="entry name" value="DUF4233"/>
    <property type="match status" value="1"/>
</dbReference>
<feature type="transmembrane region" description="Helical" evidence="2">
    <location>
        <begin position="91"/>
        <end position="117"/>
    </location>
</feature>
<proteinExistence type="predicted"/>
<dbReference type="OrthoDB" id="3267755at2"/>
<comment type="caution">
    <text evidence="3">The sequence shown here is derived from an EMBL/GenBank/DDBJ whole genome shotgun (WGS) entry which is preliminary data.</text>
</comment>
<feature type="region of interest" description="Disordered" evidence="1">
    <location>
        <begin position="1"/>
        <end position="22"/>
    </location>
</feature>
<dbReference type="Proteomes" id="UP000297447">
    <property type="component" value="Unassembled WGS sequence"/>
</dbReference>
<evidence type="ECO:0000256" key="2">
    <source>
        <dbReference type="SAM" id="Phobius"/>
    </source>
</evidence>
<sequence>MDGVVTVAPDASEPARRRSGGPRSVRRSLASIVLGFEVIVVFLGALVAFGLDAAPPAIALGGGAVLCVLFVATIALLRYPWSYPVGWALQAIVVASGFLVPAMFFVGALFAGMWAYAMITGSRLDQHDPGPQTSN</sequence>
<feature type="transmembrane region" description="Helical" evidence="2">
    <location>
        <begin position="28"/>
        <end position="51"/>
    </location>
</feature>
<evidence type="ECO:0000256" key="1">
    <source>
        <dbReference type="SAM" id="MobiDB-lite"/>
    </source>
</evidence>
<keyword evidence="2" id="KW-0472">Membrane</keyword>
<dbReference type="EMBL" id="SOHE01000013">
    <property type="protein sequence ID" value="TFD55142.1"/>
    <property type="molecule type" value="Genomic_DNA"/>
</dbReference>
<dbReference type="InterPro" id="IPR025327">
    <property type="entry name" value="DUF4233"/>
</dbReference>
<evidence type="ECO:0000313" key="4">
    <source>
        <dbReference type="Proteomes" id="UP000297447"/>
    </source>
</evidence>